<comment type="caution">
    <text evidence="1">The sequence shown here is derived from an EMBL/GenBank/DDBJ whole genome shotgun (WGS) entry which is preliminary data.</text>
</comment>
<reference evidence="1 2" key="1">
    <citation type="journal article" date="2014" name="Genome Announc.">
        <title>Draft Genome Sequences of Marine Flavobacterium Algibacter lectus Strains SS8 and NR4.</title>
        <authorList>
            <person name="Takatani N."/>
            <person name="Nakanishi M."/>
            <person name="Meirelles P."/>
            <person name="Mino S."/>
            <person name="Suda W."/>
            <person name="Oshima K."/>
            <person name="Hattori M."/>
            <person name="Ohkuma M."/>
            <person name="Hosokawa M."/>
            <person name="Miyashita K."/>
            <person name="Thompson F.L."/>
            <person name="Niwa A."/>
            <person name="Sawabe T."/>
            <person name="Sawabe T."/>
        </authorList>
    </citation>
    <scope>NUCLEOTIDE SEQUENCE [LARGE SCALE GENOMIC DNA]</scope>
    <source>
        <strain evidence="2">JCM19274</strain>
    </source>
</reference>
<dbReference type="EMBL" id="BBNU01000029">
    <property type="protein sequence ID" value="GAL82440.1"/>
    <property type="molecule type" value="Genomic_DNA"/>
</dbReference>
<evidence type="ECO:0000313" key="1">
    <source>
        <dbReference type="EMBL" id="GAL82440.1"/>
    </source>
</evidence>
<dbReference type="AlphaFoldDB" id="A0A090WZB9"/>
<sequence>MLFPLMLVVTSVTVFVAAGSASVLSRAIGSNQVEVQKKSSQT</sequence>
<proteinExistence type="predicted"/>
<dbReference type="Proteomes" id="UP000029643">
    <property type="component" value="Unassembled WGS sequence"/>
</dbReference>
<gene>
    <name evidence="1" type="ORF">JCM19274_2957</name>
</gene>
<evidence type="ECO:0000313" key="2">
    <source>
        <dbReference type="Proteomes" id="UP000029643"/>
    </source>
</evidence>
<name>A0A090WZB9_9FLAO</name>
<accession>A0A090WZB9</accession>
<organism evidence="1 2">
    <name type="scientific">Algibacter lectus</name>
    <dbReference type="NCBI Taxonomy" id="221126"/>
    <lineage>
        <taxon>Bacteria</taxon>
        <taxon>Pseudomonadati</taxon>
        <taxon>Bacteroidota</taxon>
        <taxon>Flavobacteriia</taxon>
        <taxon>Flavobacteriales</taxon>
        <taxon>Flavobacteriaceae</taxon>
        <taxon>Algibacter</taxon>
    </lineage>
</organism>
<protein>
    <submittedName>
        <fullName evidence="1">Uncharacterized protein</fullName>
    </submittedName>
</protein>